<organism evidence="5 6">
    <name type="scientific">Streptomyces cirratus</name>
    <dbReference type="NCBI Taxonomy" id="68187"/>
    <lineage>
        <taxon>Bacteria</taxon>
        <taxon>Bacillati</taxon>
        <taxon>Actinomycetota</taxon>
        <taxon>Actinomycetes</taxon>
        <taxon>Kitasatosporales</taxon>
        <taxon>Streptomycetaceae</taxon>
        <taxon>Streptomyces</taxon>
    </lineage>
</organism>
<comment type="caution">
    <text evidence="5">The sequence shown here is derived from an EMBL/GenBank/DDBJ whole genome shotgun (WGS) entry which is preliminary data.</text>
</comment>
<evidence type="ECO:0000313" key="5">
    <source>
        <dbReference type="EMBL" id="GHB86105.1"/>
    </source>
</evidence>
<feature type="domain" description="Gfo/Idh/MocA-like oxidoreductase N-terminal" evidence="3">
    <location>
        <begin position="22"/>
        <end position="139"/>
    </location>
</feature>
<protein>
    <submittedName>
        <fullName evidence="5">Oxidoreductase</fullName>
    </submittedName>
</protein>
<dbReference type="Gene3D" id="3.30.360.10">
    <property type="entry name" value="Dihydrodipicolinate Reductase, domain 2"/>
    <property type="match status" value="1"/>
</dbReference>
<name>A0ABQ3F5T1_9ACTN</name>
<evidence type="ECO:0000259" key="3">
    <source>
        <dbReference type="Pfam" id="PF01408"/>
    </source>
</evidence>
<dbReference type="InterPro" id="IPR000683">
    <property type="entry name" value="Gfo/Idh/MocA-like_OxRdtase_N"/>
</dbReference>
<keyword evidence="2" id="KW-0560">Oxidoreductase</keyword>
<dbReference type="Pfam" id="PF01408">
    <property type="entry name" value="GFO_IDH_MocA"/>
    <property type="match status" value="1"/>
</dbReference>
<sequence length="346" mass="36690">MQTPAPAPVQTCLPAPAPAPVRLGVLGCGDIAARRTLPALLRTPQLTLAGVAARDPARAAAFAQRFGGTPAASYEALLERPDVEAVYLCLPTMLHARWAGRALRAGKHVLVEKPLATNGADAERLFRLAGERSLVLLENFMFLHHATQRTVSGLLAAGTLGTVRTVSAAFTIPPRPDGDTRHDPEVGGGALLDNGVYPLRAALRFLGVDLSVAGAVLRHSERYGVDLSGSVLLAAPDGAAAHVRFGMEHHYRSWYEIQGSAGTLSVEHVYTTAPDHAPVVRLAVGTDHTEVRVPAEDHFEAVLRYFAAAVRDPSRAAPGLPLLGEESRRQAALLDSIRGAARRVAV</sequence>
<dbReference type="InterPro" id="IPR036291">
    <property type="entry name" value="NAD(P)-bd_dom_sf"/>
</dbReference>
<comment type="similarity">
    <text evidence="1">Belongs to the Gfo/Idh/MocA family.</text>
</comment>
<evidence type="ECO:0000256" key="1">
    <source>
        <dbReference type="ARBA" id="ARBA00010928"/>
    </source>
</evidence>
<proteinExistence type="inferred from homology"/>
<dbReference type="EMBL" id="BMVP01000031">
    <property type="protein sequence ID" value="GHB86105.1"/>
    <property type="molecule type" value="Genomic_DNA"/>
</dbReference>
<keyword evidence="6" id="KW-1185">Reference proteome</keyword>
<dbReference type="Gene3D" id="3.40.50.720">
    <property type="entry name" value="NAD(P)-binding Rossmann-like Domain"/>
    <property type="match status" value="1"/>
</dbReference>
<feature type="domain" description="GFO/IDH/MocA-like oxidoreductase" evidence="4">
    <location>
        <begin position="149"/>
        <end position="264"/>
    </location>
</feature>
<evidence type="ECO:0000259" key="4">
    <source>
        <dbReference type="Pfam" id="PF22725"/>
    </source>
</evidence>
<dbReference type="SUPFAM" id="SSF51735">
    <property type="entry name" value="NAD(P)-binding Rossmann-fold domains"/>
    <property type="match status" value="1"/>
</dbReference>
<gene>
    <name evidence="5" type="ORF">GCM10010347_66430</name>
</gene>
<dbReference type="Proteomes" id="UP000642673">
    <property type="component" value="Unassembled WGS sequence"/>
</dbReference>
<reference evidence="6" key="1">
    <citation type="journal article" date="2019" name="Int. J. Syst. Evol. Microbiol.">
        <title>The Global Catalogue of Microorganisms (GCM) 10K type strain sequencing project: providing services to taxonomists for standard genome sequencing and annotation.</title>
        <authorList>
            <consortium name="The Broad Institute Genomics Platform"/>
            <consortium name="The Broad Institute Genome Sequencing Center for Infectious Disease"/>
            <person name="Wu L."/>
            <person name="Ma J."/>
        </authorList>
    </citation>
    <scope>NUCLEOTIDE SEQUENCE [LARGE SCALE GENOMIC DNA]</scope>
    <source>
        <strain evidence="6">JCM 4738</strain>
    </source>
</reference>
<dbReference type="InterPro" id="IPR055170">
    <property type="entry name" value="GFO_IDH_MocA-like_dom"/>
</dbReference>
<dbReference type="SUPFAM" id="SSF55347">
    <property type="entry name" value="Glyceraldehyde-3-phosphate dehydrogenase-like, C-terminal domain"/>
    <property type="match status" value="1"/>
</dbReference>
<dbReference type="PANTHER" id="PTHR22604">
    <property type="entry name" value="OXIDOREDUCTASES"/>
    <property type="match status" value="1"/>
</dbReference>
<evidence type="ECO:0000256" key="2">
    <source>
        <dbReference type="ARBA" id="ARBA00023002"/>
    </source>
</evidence>
<accession>A0ABQ3F5T1</accession>
<dbReference type="Pfam" id="PF22725">
    <property type="entry name" value="GFO_IDH_MocA_C3"/>
    <property type="match status" value="1"/>
</dbReference>
<dbReference type="RefSeq" id="WP_190187936.1">
    <property type="nucleotide sequence ID" value="NZ_BMVP01000031.1"/>
</dbReference>
<dbReference type="PANTHER" id="PTHR22604:SF105">
    <property type="entry name" value="TRANS-1,2-DIHYDROBENZENE-1,2-DIOL DEHYDROGENASE"/>
    <property type="match status" value="1"/>
</dbReference>
<evidence type="ECO:0000313" key="6">
    <source>
        <dbReference type="Proteomes" id="UP000642673"/>
    </source>
</evidence>
<dbReference type="InterPro" id="IPR050984">
    <property type="entry name" value="Gfo/Idh/MocA_domain"/>
</dbReference>